<organism evidence="2 3">
    <name type="scientific">Candidatus Yanofskybacteria bacterium RIFCSPHIGHO2_02_FULL_41_11</name>
    <dbReference type="NCBI Taxonomy" id="1802675"/>
    <lineage>
        <taxon>Bacteria</taxon>
        <taxon>Candidatus Yanofskyibacteriota</taxon>
    </lineage>
</organism>
<feature type="transmembrane region" description="Helical" evidence="1">
    <location>
        <begin position="261"/>
        <end position="279"/>
    </location>
</feature>
<feature type="transmembrane region" description="Helical" evidence="1">
    <location>
        <begin position="147"/>
        <end position="166"/>
    </location>
</feature>
<comment type="caution">
    <text evidence="2">The sequence shown here is derived from an EMBL/GenBank/DDBJ whole genome shotgun (WGS) entry which is preliminary data.</text>
</comment>
<name>A0A1F8FAX2_9BACT</name>
<evidence type="ECO:0000256" key="1">
    <source>
        <dbReference type="SAM" id="Phobius"/>
    </source>
</evidence>
<sequence>MQKLGLLVGLIVSFLLFATPSWSQDIQPLSPEKLSQLVAIRNGILTLEDNVSAGIITKFQEEQGTKRYLEQASQLTGYMVTKKELFSFQDPGLVSSALKLTPLQKFAGLVTFVNILWVFAIVGLVGCGTYLFGDFLVNVLKDIPTEIYEGILYVTSIALAVYGKFLSPEIDSYVGLTGCLLLAGALVLTNYAHKLKENYLRFWAILFVSWTAAALVYQSQMIGFIAVGALMSVLGLSAMIYPFMVVIGFKDQDSLGKTTTAAFAIILLYTASIVFNLQLSIVNVFQSGALFLGSFVGYLGLDIASTRWYDGRQRNYALFQVVTIAAGFFAIYVGSVYGIGELQKIGGTFLVLFFLTKLTETPIESRRGYAVLGLFSSALIYGFCVYAKSHPDAFGPYLFLVS</sequence>
<keyword evidence="1" id="KW-0472">Membrane</keyword>
<accession>A0A1F8FAX2</accession>
<dbReference type="AlphaFoldDB" id="A0A1F8FAX2"/>
<feature type="transmembrane region" description="Helical" evidence="1">
    <location>
        <begin position="285"/>
        <end position="304"/>
    </location>
</feature>
<feature type="transmembrane region" description="Helical" evidence="1">
    <location>
        <begin position="370"/>
        <end position="389"/>
    </location>
</feature>
<evidence type="ECO:0000313" key="3">
    <source>
        <dbReference type="Proteomes" id="UP000177167"/>
    </source>
</evidence>
<dbReference type="EMBL" id="MGJP01000028">
    <property type="protein sequence ID" value="OGN09720.1"/>
    <property type="molecule type" value="Genomic_DNA"/>
</dbReference>
<feature type="transmembrane region" description="Helical" evidence="1">
    <location>
        <begin position="172"/>
        <end position="192"/>
    </location>
</feature>
<keyword evidence="1" id="KW-0812">Transmembrane</keyword>
<protein>
    <recommendedName>
        <fullName evidence="4">DUF2157 domain-containing protein</fullName>
    </recommendedName>
</protein>
<feature type="transmembrane region" description="Helical" evidence="1">
    <location>
        <begin position="316"/>
        <end position="339"/>
    </location>
</feature>
<feature type="transmembrane region" description="Helical" evidence="1">
    <location>
        <begin position="223"/>
        <end position="249"/>
    </location>
</feature>
<reference evidence="2 3" key="1">
    <citation type="journal article" date="2016" name="Nat. Commun.">
        <title>Thousands of microbial genomes shed light on interconnected biogeochemical processes in an aquifer system.</title>
        <authorList>
            <person name="Anantharaman K."/>
            <person name="Brown C.T."/>
            <person name="Hug L.A."/>
            <person name="Sharon I."/>
            <person name="Castelle C.J."/>
            <person name="Probst A.J."/>
            <person name="Thomas B.C."/>
            <person name="Singh A."/>
            <person name="Wilkins M.J."/>
            <person name="Karaoz U."/>
            <person name="Brodie E.L."/>
            <person name="Williams K.H."/>
            <person name="Hubbard S.S."/>
            <person name="Banfield J.F."/>
        </authorList>
    </citation>
    <scope>NUCLEOTIDE SEQUENCE [LARGE SCALE GENOMIC DNA]</scope>
</reference>
<evidence type="ECO:0000313" key="2">
    <source>
        <dbReference type="EMBL" id="OGN09720.1"/>
    </source>
</evidence>
<evidence type="ECO:0008006" key="4">
    <source>
        <dbReference type="Google" id="ProtNLM"/>
    </source>
</evidence>
<keyword evidence="1" id="KW-1133">Transmembrane helix</keyword>
<feature type="transmembrane region" description="Helical" evidence="1">
    <location>
        <begin position="115"/>
        <end position="140"/>
    </location>
</feature>
<dbReference type="Proteomes" id="UP000177167">
    <property type="component" value="Unassembled WGS sequence"/>
</dbReference>
<feature type="transmembrane region" description="Helical" evidence="1">
    <location>
        <begin position="199"/>
        <end position="217"/>
    </location>
</feature>
<gene>
    <name evidence="2" type="ORF">A3J46_02680</name>
</gene>
<proteinExistence type="predicted"/>